<reference evidence="1" key="1">
    <citation type="submission" date="2020-06" db="EMBL/GenBank/DDBJ databases">
        <authorList>
            <person name="Dong N."/>
        </authorList>
    </citation>
    <scope>NUCLEOTIDE SEQUENCE</scope>
    <source>
        <strain evidence="1">210</strain>
    </source>
</reference>
<name>A0AAW7DG38_9FLAO</name>
<dbReference type="Proteomes" id="UP001173578">
    <property type="component" value="Unassembled WGS sequence"/>
</dbReference>
<organism evidence="1 2">
    <name type="scientific">Empedobacter falsenii</name>
    <dbReference type="NCBI Taxonomy" id="343874"/>
    <lineage>
        <taxon>Bacteria</taxon>
        <taxon>Pseudomonadati</taxon>
        <taxon>Bacteroidota</taxon>
        <taxon>Flavobacteriia</taxon>
        <taxon>Flavobacteriales</taxon>
        <taxon>Weeksellaceae</taxon>
        <taxon>Empedobacter</taxon>
    </lineage>
</organism>
<sequence>MSNEIIKKKSDNAIVTSTHWQTDFFSKSIDDVNGRSMVILEKESSIVLEETIECRKLNSLLRADDGLSKKQVLQILQIAILNTARSFKYSENMTFMQSSVLAEDLLDKMKYESLEDVLLMLKMGRRGELGSNKGRFDSDVLFTLFLPAYNEIKSLQWDEKIRLEKLEREKKEKEDLAAPRDSNTDYVDQLHKAWKDSQKPKVLTTKSSVPENNDHVQFMFNLRMIVSSMTNSQLRTEMIRAKNNKAFDAYEIYELELNSRK</sequence>
<dbReference type="EMBL" id="JACALR010000002">
    <property type="protein sequence ID" value="MDM1550638.1"/>
    <property type="molecule type" value="Genomic_DNA"/>
</dbReference>
<dbReference type="AlphaFoldDB" id="A0AAW7DG38"/>
<evidence type="ECO:0000313" key="1">
    <source>
        <dbReference type="EMBL" id="MDM1550638.1"/>
    </source>
</evidence>
<gene>
    <name evidence="1" type="ORF">HX095_05370</name>
</gene>
<proteinExistence type="predicted"/>
<dbReference type="RefSeq" id="WP_286485322.1">
    <property type="nucleotide sequence ID" value="NZ_JACALR010000002.1"/>
</dbReference>
<protein>
    <submittedName>
        <fullName evidence="1">Uncharacterized protein</fullName>
    </submittedName>
</protein>
<evidence type="ECO:0000313" key="2">
    <source>
        <dbReference type="Proteomes" id="UP001173578"/>
    </source>
</evidence>
<accession>A0AAW7DG38</accession>
<comment type="caution">
    <text evidence="1">The sequence shown here is derived from an EMBL/GenBank/DDBJ whole genome shotgun (WGS) entry which is preliminary data.</text>
</comment>
<reference evidence="1" key="2">
    <citation type="journal article" date="2022" name="Sci. Total Environ.">
        <title>Prevalence, transmission, and molecular epidemiology of tet(X)-positive bacteria among humans, animals, and environmental niches in China: An epidemiological, and genomic-based study.</title>
        <authorList>
            <person name="Dong N."/>
            <person name="Zeng Y."/>
            <person name="Cai C."/>
            <person name="Sun C."/>
            <person name="Lu J."/>
            <person name="Liu C."/>
            <person name="Zhou H."/>
            <person name="Sun Q."/>
            <person name="Shu L."/>
            <person name="Wang H."/>
            <person name="Wang Y."/>
            <person name="Wang S."/>
            <person name="Wu C."/>
            <person name="Chan E.W."/>
            <person name="Chen G."/>
            <person name="Shen Z."/>
            <person name="Chen S."/>
            <person name="Zhang R."/>
        </authorList>
    </citation>
    <scope>NUCLEOTIDE SEQUENCE</scope>
    <source>
        <strain evidence="1">210</strain>
    </source>
</reference>